<dbReference type="InterPro" id="IPR036779">
    <property type="entry name" value="LysM_dom_sf"/>
</dbReference>
<dbReference type="SUPFAM" id="SSF54106">
    <property type="entry name" value="LysM domain"/>
    <property type="match status" value="1"/>
</dbReference>
<proteinExistence type="predicted"/>
<name>A0A5R8KCF7_9BACT</name>
<dbReference type="Proteomes" id="UP000306196">
    <property type="component" value="Unassembled WGS sequence"/>
</dbReference>
<keyword evidence="3" id="KW-1185">Reference proteome</keyword>
<dbReference type="SMART" id="SM00257">
    <property type="entry name" value="LysM"/>
    <property type="match status" value="1"/>
</dbReference>
<dbReference type="Pfam" id="PF01476">
    <property type="entry name" value="LysM"/>
    <property type="match status" value="1"/>
</dbReference>
<evidence type="ECO:0000313" key="3">
    <source>
        <dbReference type="Proteomes" id="UP000306196"/>
    </source>
</evidence>
<reference evidence="2 3" key="1">
    <citation type="submission" date="2019-05" db="EMBL/GenBank/DDBJ databases">
        <title>Verrucobacter flavum gen. nov., sp. nov. a new member of the family Verrucomicrobiaceae.</title>
        <authorList>
            <person name="Szuroczki S."/>
            <person name="Abbaszade G."/>
            <person name="Szabo A."/>
            <person name="Felfoldi T."/>
            <person name="Schumann P."/>
            <person name="Boka K."/>
            <person name="Keki Z."/>
            <person name="Toumi M."/>
            <person name="Toth E."/>
        </authorList>
    </citation>
    <scope>NUCLEOTIDE SEQUENCE [LARGE SCALE GENOMIC DNA]</scope>
    <source>
        <strain evidence="2 3">MG-N-17</strain>
    </source>
</reference>
<dbReference type="PROSITE" id="PS51782">
    <property type="entry name" value="LYSM"/>
    <property type="match status" value="1"/>
</dbReference>
<comment type="caution">
    <text evidence="2">The sequence shown here is derived from an EMBL/GenBank/DDBJ whole genome shotgun (WGS) entry which is preliminary data.</text>
</comment>
<evidence type="ECO:0000259" key="1">
    <source>
        <dbReference type="PROSITE" id="PS51782"/>
    </source>
</evidence>
<dbReference type="OrthoDB" id="192514at2"/>
<gene>
    <name evidence="2" type="ORF">FEM03_16795</name>
</gene>
<feature type="domain" description="LysM" evidence="1">
    <location>
        <begin position="116"/>
        <end position="159"/>
    </location>
</feature>
<dbReference type="AlphaFoldDB" id="A0A5R8KCF7"/>
<protein>
    <submittedName>
        <fullName evidence="2">LysM peptidoglycan-binding domain-containing protein</fullName>
    </submittedName>
</protein>
<evidence type="ECO:0000313" key="2">
    <source>
        <dbReference type="EMBL" id="TLD69615.1"/>
    </source>
</evidence>
<organism evidence="2 3">
    <name type="scientific">Phragmitibacter flavus</name>
    <dbReference type="NCBI Taxonomy" id="2576071"/>
    <lineage>
        <taxon>Bacteria</taxon>
        <taxon>Pseudomonadati</taxon>
        <taxon>Verrucomicrobiota</taxon>
        <taxon>Verrucomicrobiia</taxon>
        <taxon>Verrucomicrobiales</taxon>
        <taxon>Verrucomicrobiaceae</taxon>
        <taxon>Phragmitibacter</taxon>
    </lineage>
</organism>
<dbReference type="EMBL" id="VAUV01000012">
    <property type="protein sequence ID" value="TLD69615.1"/>
    <property type="molecule type" value="Genomic_DNA"/>
</dbReference>
<dbReference type="InterPro" id="IPR018392">
    <property type="entry name" value="LysM"/>
</dbReference>
<accession>A0A5R8KCF7</accession>
<dbReference type="CDD" id="cd00118">
    <property type="entry name" value="LysM"/>
    <property type="match status" value="1"/>
</dbReference>
<dbReference type="Gene3D" id="3.10.350.10">
    <property type="entry name" value="LysM domain"/>
    <property type="match status" value="1"/>
</dbReference>
<sequence length="304" mass="33622">MSRFKILVFLLTLGIAGSIIATAYWYYMNVLGHDDALASEIKAIQGNKASLPDPGIRRFNDAVELIAEGKLIEGRNALYALVATFPDSNRATEAKRIIGEINMDMMFSVETNPQKKKYIVQTGDSVGLIARKQETTIECLMRANGLFNHRLHPGDHLYVFPLDFEVVVDVSEKTVTLLRNYGEKKTLFKEYLAIDVRLPTYVRAPVELVISSRAAWSAGKQVDSANPLFVSADKWLMGNRRGANGPGLNIRAVPQAKPVVPTADPKTADAAVADAIEPGVFLQREDVEELYTIIRPGTAFKITR</sequence>